<reference evidence="4" key="1">
    <citation type="journal article" date="2019" name="Int. J. Syst. Evol. Microbiol.">
        <title>The Global Catalogue of Microorganisms (GCM) 10K type strain sequencing project: providing services to taxonomists for standard genome sequencing and annotation.</title>
        <authorList>
            <consortium name="The Broad Institute Genomics Platform"/>
            <consortium name="The Broad Institute Genome Sequencing Center for Infectious Disease"/>
            <person name="Wu L."/>
            <person name="Ma J."/>
        </authorList>
    </citation>
    <scope>NUCLEOTIDE SEQUENCE [LARGE SCALE GENOMIC DNA]</scope>
    <source>
        <strain evidence="4">NCAIM B.02333</strain>
    </source>
</reference>
<sequence>MTETGGTDSLDQDAVASLEPDEVDFDQDLAFSQAGEDEIMEQSYVPNDRPVFAGHHGETAAEQAEGASLDERLAAEVPDVGIERPGDTLLPEEQPLQDALGEDMAAEDLVVTDDPDGSEVGDFRAGRLVEPDQGAAEDAEKDMIATDVGIDGGAASAEEAAMHVVEDPSY</sequence>
<dbReference type="Proteomes" id="UP001595685">
    <property type="component" value="Unassembled WGS sequence"/>
</dbReference>
<dbReference type="RefSeq" id="WP_340289639.1">
    <property type="nucleotide sequence ID" value="NZ_JBBEOI010000010.1"/>
</dbReference>
<feature type="region of interest" description="Disordered" evidence="1">
    <location>
        <begin position="48"/>
        <end position="67"/>
    </location>
</feature>
<protein>
    <submittedName>
        <fullName evidence="3">DUF5709 domain-containing protein</fullName>
    </submittedName>
</protein>
<dbReference type="Pfam" id="PF18970">
    <property type="entry name" value="DUF5709"/>
    <property type="match status" value="1"/>
</dbReference>
<feature type="region of interest" description="Disordered" evidence="1">
    <location>
        <begin position="112"/>
        <end position="140"/>
    </location>
</feature>
<organism evidence="3 4">
    <name type="scientific">Aquipuribacter hungaricus</name>
    <dbReference type="NCBI Taxonomy" id="545624"/>
    <lineage>
        <taxon>Bacteria</taxon>
        <taxon>Bacillati</taxon>
        <taxon>Actinomycetota</taxon>
        <taxon>Actinomycetes</taxon>
        <taxon>Micrococcales</taxon>
        <taxon>Intrasporangiaceae</taxon>
        <taxon>Aquipuribacter</taxon>
    </lineage>
</organism>
<evidence type="ECO:0000256" key="1">
    <source>
        <dbReference type="SAM" id="MobiDB-lite"/>
    </source>
</evidence>
<comment type="caution">
    <text evidence="3">The sequence shown here is derived from an EMBL/GenBank/DDBJ whole genome shotgun (WGS) entry which is preliminary data.</text>
</comment>
<evidence type="ECO:0000313" key="3">
    <source>
        <dbReference type="EMBL" id="MFC3689941.1"/>
    </source>
</evidence>
<evidence type="ECO:0000313" key="4">
    <source>
        <dbReference type="Proteomes" id="UP001595685"/>
    </source>
</evidence>
<feature type="region of interest" description="Disordered" evidence="1">
    <location>
        <begin position="1"/>
        <end position="23"/>
    </location>
</feature>
<name>A0ABV7WN26_9MICO</name>
<evidence type="ECO:0000259" key="2">
    <source>
        <dbReference type="Pfam" id="PF18970"/>
    </source>
</evidence>
<keyword evidence="4" id="KW-1185">Reference proteome</keyword>
<feature type="domain" description="DUF5709" evidence="2">
    <location>
        <begin position="119"/>
        <end position="167"/>
    </location>
</feature>
<feature type="compositionally biased region" description="Basic and acidic residues" evidence="1">
    <location>
        <begin position="121"/>
        <end position="130"/>
    </location>
</feature>
<accession>A0ABV7WN26</accession>
<dbReference type="InterPro" id="IPR043763">
    <property type="entry name" value="DUF5709"/>
</dbReference>
<proteinExistence type="predicted"/>
<gene>
    <name evidence="3" type="ORF">ACFOLH_16445</name>
</gene>
<dbReference type="EMBL" id="JBHRWW010000014">
    <property type="protein sequence ID" value="MFC3689941.1"/>
    <property type="molecule type" value="Genomic_DNA"/>
</dbReference>